<proteinExistence type="predicted"/>
<dbReference type="Gene3D" id="3.30.1330.80">
    <property type="entry name" value="Hypothetical protein, similar to alpha- acetolactate decarboxylase, domain 2"/>
    <property type="match status" value="2"/>
</dbReference>
<dbReference type="EMBL" id="FNGE01000004">
    <property type="protein sequence ID" value="SDK93628.1"/>
    <property type="molecule type" value="Genomic_DNA"/>
</dbReference>
<evidence type="ECO:0000313" key="2">
    <source>
        <dbReference type="EMBL" id="SDK93628.1"/>
    </source>
</evidence>
<dbReference type="SUPFAM" id="SSF117856">
    <property type="entry name" value="AF0104/ALDC/Ptd012-like"/>
    <property type="match status" value="2"/>
</dbReference>
<sequence length="296" mass="30930">MTLDAAWAMPRTSQPSGAKTARMVHPGPPAAERVQAARTRLVPVAGTLRAGETVMAGVARLFAEAGCPGGVVFLDGVTCDPMRYVLPALSRDASHAAWYSDTYAPEGPVRIECATASVGQRDGAAFLHCHGIWGAGESRAMGHLLPFDSVVAQDAPVTGIGARDAWFDSRPDAETNFTLFQISGGQPGTHGLLARIAPGEDVVTAVEALCADAGWTEARIHGLGSIDHILFTDGTRVDCLATELRFAGARVEGGRAHLPIDVVDIDGAISHGVLARGANPVGVTLELLIEPTKDRT</sequence>
<feature type="region of interest" description="Disordered" evidence="1">
    <location>
        <begin position="1"/>
        <end position="26"/>
    </location>
</feature>
<protein>
    <recommendedName>
        <fullName evidence="4">PPC domain-containing protein</fullName>
    </recommendedName>
</protein>
<evidence type="ECO:0008006" key="4">
    <source>
        <dbReference type="Google" id="ProtNLM"/>
    </source>
</evidence>
<reference evidence="3" key="1">
    <citation type="submission" date="2016-10" db="EMBL/GenBank/DDBJ databases">
        <authorList>
            <person name="Varghese N."/>
            <person name="Submissions S."/>
        </authorList>
    </citation>
    <scope>NUCLEOTIDE SEQUENCE [LARGE SCALE GENOMIC DNA]</scope>
    <source>
        <strain evidence="3">CGMCC 1.7655</strain>
    </source>
</reference>
<name>A0A1G9FZ09_9RHOB</name>
<dbReference type="RefSeq" id="WP_245688697.1">
    <property type="nucleotide sequence ID" value="NZ_FNGE01000004.1"/>
</dbReference>
<organism evidence="2 3">
    <name type="scientific">Paracoccus chinensis</name>
    <dbReference type="NCBI Taxonomy" id="525640"/>
    <lineage>
        <taxon>Bacteria</taxon>
        <taxon>Pseudomonadati</taxon>
        <taxon>Pseudomonadota</taxon>
        <taxon>Alphaproteobacteria</taxon>
        <taxon>Rhodobacterales</taxon>
        <taxon>Paracoccaceae</taxon>
        <taxon>Paracoccus</taxon>
    </lineage>
</organism>
<dbReference type="AlphaFoldDB" id="A0A1G9FZ09"/>
<evidence type="ECO:0000256" key="1">
    <source>
        <dbReference type="SAM" id="MobiDB-lite"/>
    </source>
</evidence>
<keyword evidence="3" id="KW-1185">Reference proteome</keyword>
<dbReference type="STRING" id="525640.SAMN04487971_104153"/>
<dbReference type="Proteomes" id="UP000199555">
    <property type="component" value="Unassembled WGS sequence"/>
</dbReference>
<gene>
    <name evidence="2" type="ORF">SAMN04487971_104153</name>
</gene>
<accession>A0A1G9FZ09</accession>
<evidence type="ECO:0000313" key="3">
    <source>
        <dbReference type="Proteomes" id="UP000199555"/>
    </source>
</evidence>